<dbReference type="EMBL" id="CAJFDH010000004">
    <property type="protein sequence ID" value="CAD5219722.1"/>
    <property type="molecule type" value="Genomic_DNA"/>
</dbReference>
<reference evidence="9" key="1">
    <citation type="submission" date="2020-09" db="EMBL/GenBank/DDBJ databases">
        <authorList>
            <person name="Kikuchi T."/>
        </authorList>
    </citation>
    <scope>NUCLEOTIDE SEQUENCE</scope>
    <source>
        <strain evidence="9">SH1</strain>
    </source>
</reference>
<evidence type="ECO:0000259" key="8">
    <source>
        <dbReference type="Pfam" id="PF00291"/>
    </source>
</evidence>
<dbReference type="SUPFAM" id="SSF53686">
    <property type="entry name" value="Tryptophan synthase beta subunit-like PLP-dependent enzymes"/>
    <property type="match status" value="2"/>
</dbReference>
<dbReference type="InterPro" id="IPR001216">
    <property type="entry name" value="P-phosphate_BS"/>
</dbReference>
<protein>
    <recommendedName>
        <fullName evidence="5">cystathionine beta-synthase</fullName>
        <ecNumber evidence="5">4.2.1.22</ecNumber>
    </recommendedName>
</protein>
<dbReference type="FunFam" id="3.40.50.1100:FF:000003">
    <property type="entry name" value="Cystathionine beta-synthase"/>
    <property type="match status" value="1"/>
</dbReference>
<dbReference type="PROSITE" id="PS00901">
    <property type="entry name" value="CYS_SYNTHASE"/>
    <property type="match status" value="1"/>
</dbReference>
<comment type="similarity">
    <text evidence="3">Belongs to the cysteine synthase/cystathionine beta-synthase family.</text>
</comment>
<organism evidence="9 10">
    <name type="scientific">Bursaphelenchus okinawaensis</name>
    <dbReference type="NCBI Taxonomy" id="465554"/>
    <lineage>
        <taxon>Eukaryota</taxon>
        <taxon>Metazoa</taxon>
        <taxon>Ecdysozoa</taxon>
        <taxon>Nematoda</taxon>
        <taxon>Chromadorea</taxon>
        <taxon>Rhabditida</taxon>
        <taxon>Tylenchina</taxon>
        <taxon>Tylenchomorpha</taxon>
        <taxon>Aphelenchoidea</taxon>
        <taxon>Aphelenchoididae</taxon>
        <taxon>Bursaphelenchus</taxon>
    </lineage>
</organism>
<dbReference type="Pfam" id="PF00291">
    <property type="entry name" value="PALP"/>
    <property type="match status" value="2"/>
</dbReference>
<dbReference type="EC" id="4.2.1.22" evidence="5"/>
<dbReference type="AlphaFoldDB" id="A0A811KVY2"/>
<evidence type="ECO:0000256" key="7">
    <source>
        <dbReference type="ARBA" id="ARBA00047490"/>
    </source>
</evidence>
<comment type="cofactor">
    <cofactor evidence="1">
        <name>pyridoxal 5'-phosphate</name>
        <dbReference type="ChEBI" id="CHEBI:597326"/>
    </cofactor>
</comment>
<dbReference type="Gene3D" id="3.40.50.1100">
    <property type="match status" value="4"/>
</dbReference>
<name>A0A811KVY2_9BILA</name>
<evidence type="ECO:0000256" key="5">
    <source>
        <dbReference type="ARBA" id="ARBA00012041"/>
    </source>
</evidence>
<sequence>MAIPEGKMEWKEDHVVDDRGSHKFRDVAPPTKRICESVLDTIGRTPTVRLQKIAKEYGLECELYAKCEFLSGGGTTKDRVSLRMIQLAEESGQLNEGTTIIEPSTGNTAISTALALAPRGYKMITVMPDDECKSREDMLKCLGSDIVKVGNDVSPDSPEGFVGKAYELAKTIPNSIVLWPHRDCANPLAHYENTAPGIIRALGNSVDKVVISLNSGGTAVGVSKRLKKEIPNVKIVAAKVEPGYSVDLLSSISYAEAVDETVTVEKAASIKLMQDLHRLEGILCGQKGGVVMAAALKAAKPLKQGQKCLLILPEGLTHFSQTNVNSNTVVVPPPDGSVAEPSKPPVNEWQKIPVPWNATRVAKKVLCDSILDAIGNTPLIKLKKIPKKDGINAELLVKCEYMNPGGSIKDRTALKMVEMAEKQGILKPGMTIIEPSAGNMGISLALVAAVKGYKCINVITDKQSKEKELVMKSLGASVVTTPWDVPYTDESSNHSVALRIQKATPDSVILDHYRNDANPFSHYEGIGIELFENCEEQIDAIVIGAGTGGTLTGVAKRIREDLPNCMIYGVDPVGSVLAELAPRGQYLVEGIGQDFIPAVMKNKMIDGWITVKDNDAFIMARRLMKEEGLLAGGSSGANVWAALSVAKTLGPDSRVVTILPDGIRNATTHFIDDNWMKEKGFAV</sequence>
<evidence type="ECO:0000313" key="10">
    <source>
        <dbReference type="Proteomes" id="UP000614601"/>
    </source>
</evidence>
<dbReference type="GO" id="GO:0006535">
    <property type="term" value="P:cysteine biosynthetic process from serine"/>
    <property type="evidence" value="ECO:0007669"/>
    <property type="project" value="InterPro"/>
</dbReference>
<evidence type="ECO:0000256" key="1">
    <source>
        <dbReference type="ARBA" id="ARBA00001933"/>
    </source>
</evidence>
<dbReference type="GO" id="GO:0004122">
    <property type="term" value="F:cystathionine beta-synthase activity"/>
    <property type="evidence" value="ECO:0007669"/>
    <property type="project" value="UniProtKB-EC"/>
</dbReference>
<evidence type="ECO:0000256" key="2">
    <source>
        <dbReference type="ARBA" id="ARBA00005003"/>
    </source>
</evidence>
<dbReference type="EMBL" id="CAJFCW020000004">
    <property type="protein sequence ID" value="CAG9112812.1"/>
    <property type="molecule type" value="Genomic_DNA"/>
</dbReference>
<keyword evidence="6" id="KW-0663">Pyridoxal phosphate</keyword>
<comment type="catalytic activity">
    <reaction evidence="7">
        <text>L-homocysteine + L-serine = L,L-cystathionine + H2O</text>
        <dbReference type="Rhea" id="RHEA:10112"/>
        <dbReference type="ChEBI" id="CHEBI:15377"/>
        <dbReference type="ChEBI" id="CHEBI:33384"/>
        <dbReference type="ChEBI" id="CHEBI:58161"/>
        <dbReference type="ChEBI" id="CHEBI:58199"/>
        <dbReference type="EC" id="4.2.1.22"/>
    </reaction>
</comment>
<evidence type="ECO:0000256" key="3">
    <source>
        <dbReference type="ARBA" id="ARBA00007103"/>
    </source>
</evidence>
<dbReference type="InterPro" id="IPR001926">
    <property type="entry name" value="TrpB-like_PALP"/>
</dbReference>
<dbReference type="GO" id="GO:0030170">
    <property type="term" value="F:pyridoxal phosphate binding"/>
    <property type="evidence" value="ECO:0007669"/>
    <property type="project" value="UniProtKB-ARBA"/>
</dbReference>
<dbReference type="Proteomes" id="UP000783686">
    <property type="component" value="Unassembled WGS sequence"/>
</dbReference>
<dbReference type="CDD" id="cd01561">
    <property type="entry name" value="CBS_like"/>
    <property type="match status" value="2"/>
</dbReference>
<dbReference type="InterPro" id="IPR036052">
    <property type="entry name" value="TrpB-like_PALP_sf"/>
</dbReference>
<comment type="pathway">
    <text evidence="2">Amino-acid biosynthesis; L-cysteine biosynthesis; L-cysteine from L-homocysteine and L-serine: step 1/2.</text>
</comment>
<dbReference type="FunFam" id="3.40.50.1100:FF:000118">
    <property type="entry name" value="Related to CYS4-cystathionine beta-synthase"/>
    <property type="match status" value="1"/>
</dbReference>
<feature type="domain" description="Tryptophan synthase beta chain-like PALP" evidence="8">
    <location>
        <begin position="39"/>
        <end position="313"/>
    </location>
</feature>
<evidence type="ECO:0000256" key="6">
    <source>
        <dbReference type="ARBA" id="ARBA00022898"/>
    </source>
</evidence>
<keyword evidence="10" id="KW-1185">Reference proteome</keyword>
<dbReference type="OrthoDB" id="728at2759"/>
<dbReference type="PANTHER" id="PTHR10314">
    <property type="entry name" value="CYSTATHIONINE BETA-SYNTHASE"/>
    <property type="match status" value="1"/>
</dbReference>
<dbReference type="InterPro" id="IPR050214">
    <property type="entry name" value="Cys_Synth/Cystath_Beta-Synth"/>
</dbReference>
<dbReference type="Proteomes" id="UP000614601">
    <property type="component" value="Unassembled WGS sequence"/>
</dbReference>
<evidence type="ECO:0000313" key="9">
    <source>
        <dbReference type="EMBL" id="CAD5219722.1"/>
    </source>
</evidence>
<accession>A0A811KVY2</accession>
<evidence type="ECO:0000256" key="4">
    <source>
        <dbReference type="ARBA" id="ARBA00011245"/>
    </source>
</evidence>
<comment type="caution">
    <text evidence="9">The sequence shown here is derived from an EMBL/GenBank/DDBJ whole genome shotgun (WGS) entry which is preliminary data.</text>
</comment>
<gene>
    <name evidence="9" type="ORF">BOKJ2_LOCUS8586</name>
</gene>
<comment type="subunit">
    <text evidence="4">Monomer.</text>
</comment>
<proteinExistence type="inferred from homology"/>
<feature type="domain" description="Tryptophan synthase beta chain-like PALP" evidence="8">
    <location>
        <begin position="370"/>
        <end position="661"/>
    </location>
</feature>